<reference evidence="4" key="1">
    <citation type="journal article" date="2021" name="Mol. Plant Microbe Interact.">
        <title>Complete Genome Sequence of the Plant-Pathogenic Fungus Colletotrichum lupini.</title>
        <authorList>
            <person name="Baroncelli R."/>
            <person name="Pensec F."/>
            <person name="Da Lio D."/>
            <person name="Boufleur T."/>
            <person name="Vicente I."/>
            <person name="Sarrocco S."/>
            <person name="Picot A."/>
            <person name="Baraldi E."/>
            <person name="Sukno S."/>
            <person name="Thon M."/>
            <person name="Le Floch G."/>
        </authorList>
    </citation>
    <scope>NUCLEOTIDE SEQUENCE</scope>
    <source>
        <strain evidence="4">IMI 504893</strain>
    </source>
</reference>
<dbReference type="KEGG" id="clup:CLUP02_12804"/>
<dbReference type="GO" id="GO:0000981">
    <property type="term" value="F:DNA-binding transcription factor activity, RNA polymerase II-specific"/>
    <property type="evidence" value="ECO:0007669"/>
    <property type="project" value="InterPro"/>
</dbReference>
<dbReference type="Proteomes" id="UP000830671">
    <property type="component" value="Chromosome 6"/>
</dbReference>
<keyword evidence="5" id="KW-1185">Reference proteome</keyword>
<dbReference type="CDD" id="cd12148">
    <property type="entry name" value="fungal_TF_MHR"/>
    <property type="match status" value="1"/>
</dbReference>
<organism evidence="4 5">
    <name type="scientific">Colletotrichum lupini</name>
    <dbReference type="NCBI Taxonomy" id="145971"/>
    <lineage>
        <taxon>Eukaryota</taxon>
        <taxon>Fungi</taxon>
        <taxon>Dikarya</taxon>
        <taxon>Ascomycota</taxon>
        <taxon>Pezizomycotina</taxon>
        <taxon>Sordariomycetes</taxon>
        <taxon>Hypocreomycetidae</taxon>
        <taxon>Glomerellales</taxon>
        <taxon>Glomerellaceae</taxon>
        <taxon>Colletotrichum</taxon>
        <taxon>Colletotrichum acutatum species complex</taxon>
    </lineage>
</organism>
<name>A0A9Q8T1L3_9PEZI</name>
<dbReference type="AlphaFoldDB" id="A0A9Q8T1L3"/>
<dbReference type="PANTHER" id="PTHR46910">
    <property type="entry name" value="TRANSCRIPTION FACTOR PDR1"/>
    <property type="match status" value="1"/>
</dbReference>
<protein>
    <recommendedName>
        <fullName evidence="3">Zn(2)-C6 fungal-type domain-containing protein</fullName>
    </recommendedName>
</protein>
<dbReference type="CDD" id="cd00067">
    <property type="entry name" value="GAL4"/>
    <property type="match status" value="1"/>
</dbReference>
<gene>
    <name evidence="4" type="ORF">CLUP02_12804</name>
</gene>
<keyword evidence="1" id="KW-0539">Nucleus</keyword>
<dbReference type="PANTHER" id="PTHR46910:SF18">
    <property type="entry name" value="ZN(II)2CYS6 TRANSCRIPTION FACTOR (EUROFUNG)"/>
    <property type="match status" value="1"/>
</dbReference>
<sequence length="847" mass="95485">MKKVFWRSASCSLPYLPSQRSFLLPRPCVCHKERVRIGLVRLTVCSLGRGSKSTSTRRPLPLHLHYSPGRVNFNLDLPVCSPHLILRLMFPIAPRTQRRRTQKKTPPQPVSSSTFQPGQKNRPHFEVVQRRHPPADCAPPDRIHLHIRDRACISSANPSISSAISTRVARRWTVNRTREEQRRIPWGARPLTVAQTKDIRTDIVSTAQHPDCLLSFAIAPPDGTPEDDDLLNGDSRRHSEPSIKRRRITKACDFCHRRGRKCKPVPDGGGVASVASPGGTPSCLTCIEHGATCTWNRVAAKRGVKSKTSPSSSVNNNNKSQSFDDADGDRWFYDESRHGSRALIYRLIVIFFDAVYPVFPFFDEVSLHKEWEATSLSSSRASFARLMAICALSSCHVRDGALFNPDTPTPLLPEHHEAYMQDAERAIPERNRDIRSSEAFEYLQVLGTLSLAATQLKDDPLFHECLGRYHTLVAQHTFHFEARWPSNLTYPEKHVRRQFFWSMYRLEVHAALIDGHVVRCPELQCAVAYPQQVNGLAGIIDASGQTEKTRFSHGSWLTGWNYITDLYRVLEHVIVRMRKDRLKTLDRGPIQHEPLMPNIDDMLQLVLGKKSNLPLYATSAYPASTDVEANLCGFQVANIACTFQLLRMAAFACHNKFEDACGAALELIQEITLVPVEYLRAIGYPMLQELAGVAHLLSSFIARQLVDWQYYKLREVMTSMATFLQSLAPSLPSASQAGARIFQYIHKLEEILLRQSQAIPTVTAVPAVSVAPVMHHQPEITNDPRVMDLMPQPPPQQQHPGFLEQYALPNTSFYNFQADFIGNMWNNAFNDGAEIDWAGAIESWGTT</sequence>
<feature type="compositionally biased region" description="Polar residues" evidence="2">
    <location>
        <begin position="110"/>
        <end position="119"/>
    </location>
</feature>
<dbReference type="RefSeq" id="XP_049148910.1">
    <property type="nucleotide sequence ID" value="XM_049291764.1"/>
</dbReference>
<dbReference type="GeneID" id="73346774"/>
<evidence type="ECO:0000313" key="5">
    <source>
        <dbReference type="Proteomes" id="UP000830671"/>
    </source>
</evidence>
<dbReference type="EMBL" id="CP019478">
    <property type="protein sequence ID" value="UQC87300.1"/>
    <property type="molecule type" value="Genomic_DNA"/>
</dbReference>
<dbReference type="GO" id="GO:0008270">
    <property type="term" value="F:zinc ion binding"/>
    <property type="evidence" value="ECO:0007669"/>
    <property type="project" value="InterPro"/>
</dbReference>
<proteinExistence type="predicted"/>
<dbReference type="SMART" id="SM00066">
    <property type="entry name" value="GAL4"/>
    <property type="match status" value="1"/>
</dbReference>
<feature type="domain" description="Zn(2)-C6 fungal-type" evidence="3">
    <location>
        <begin position="246"/>
        <end position="304"/>
    </location>
</feature>
<dbReference type="InterPro" id="IPR050987">
    <property type="entry name" value="AtrR-like"/>
</dbReference>
<dbReference type="InterPro" id="IPR036864">
    <property type="entry name" value="Zn2-C6_fun-type_DNA-bd_sf"/>
</dbReference>
<feature type="region of interest" description="Disordered" evidence="2">
    <location>
        <begin position="95"/>
        <end position="141"/>
    </location>
</feature>
<dbReference type="Gene3D" id="4.10.240.10">
    <property type="entry name" value="Zn(2)-C6 fungal-type DNA-binding domain"/>
    <property type="match status" value="1"/>
</dbReference>
<feature type="region of interest" description="Disordered" evidence="2">
    <location>
        <begin position="220"/>
        <end position="243"/>
    </location>
</feature>
<accession>A0A9Q8T1L3</accession>
<feature type="compositionally biased region" description="Basic and acidic residues" evidence="2">
    <location>
        <begin position="234"/>
        <end position="243"/>
    </location>
</feature>
<dbReference type="SUPFAM" id="SSF57701">
    <property type="entry name" value="Zn2/Cys6 DNA-binding domain"/>
    <property type="match status" value="1"/>
</dbReference>
<evidence type="ECO:0000259" key="3">
    <source>
        <dbReference type="SMART" id="SM00066"/>
    </source>
</evidence>
<dbReference type="InterPro" id="IPR001138">
    <property type="entry name" value="Zn2Cys6_DnaBD"/>
</dbReference>
<evidence type="ECO:0000313" key="4">
    <source>
        <dbReference type="EMBL" id="UQC87300.1"/>
    </source>
</evidence>
<evidence type="ECO:0000256" key="1">
    <source>
        <dbReference type="ARBA" id="ARBA00023242"/>
    </source>
</evidence>
<evidence type="ECO:0000256" key="2">
    <source>
        <dbReference type="SAM" id="MobiDB-lite"/>
    </source>
</evidence>